<evidence type="ECO:0000256" key="1">
    <source>
        <dbReference type="SAM" id="MobiDB-lite"/>
    </source>
</evidence>
<dbReference type="InterPro" id="IPR008910">
    <property type="entry name" value="MSC_TM_helix"/>
</dbReference>
<protein>
    <recommendedName>
        <fullName evidence="5">Transporter (Transmembrane protein)</fullName>
    </recommendedName>
</protein>
<keyword evidence="2" id="KW-0472">Membrane</keyword>
<evidence type="ECO:0008006" key="5">
    <source>
        <dbReference type="Google" id="ProtNLM"/>
    </source>
</evidence>
<evidence type="ECO:0000313" key="4">
    <source>
        <dbReference type="Proteomes" id="UP001500979"/>
    </source>
</evidence>
<gene>
    <name evidence="3" type="ORF">GCM10010470_19250</name>
</gene>
<name>A0ABN3V9R2_9PSEU</name>
<feature type="transmembrane region" description="Helical" evidence="2">
    <location>
        <begin position="153"/>
        <end position="177"/>
    </location>
</feature>
<feature type="transmembrane region" description="Helical" evidence="2">
    <location>
        <begin position="20"/>
        <end position="40"/>
    </location>
</feature>
<keyword evidence="4" id="KW-1185">Reference proteome</keyword>
<feature type="region of interest" description="Disordered" evidence="1">
    <location>
        <begin position="220"/>
        <end position="270"/>
    </location>
</feature>
<keyword evidence="2" id="KW-1133">Transmembrane helix</keyword>
<evidence type="ECO:0000313" key="3">
    <source>
        <dbReference type="EMBL" id="GAA2785289.1"/>
    </source>
</evidence>
<dbReference type="Pfam" id="PF05552">
    <property type="entry name" value="MS_channel_1st_1"/>
    <property type="match status" value="2"/>
</dbReference>
<accession>A0ABN3V9R2</accession>
<dbReference type="PANTHER" id="PTHR30221">
    <property type="entry name" value="SMALL-CONDUCTANCE MECHANOSENSITIVE CHANNEL"/>
    <property type="match status" value="1"/>
</dbReference>
<dbReference type="Gene3D" id="1.10.287.1260">
    <property type="match status" value="1"/>
</dbReference>
<feature type="compositionally biased region" description="Gly residues" evidence="1">
    <location>
        <begin position="260"/>
        <end position="270"/>
    </location>
</feature>
<evidence type="ECO:0000256" key="2">
    <source>
        <dbReference type="SAM" id="Phobius"/>
    </source>
</evidence>
<proteinExistence type="predicted"/>
<feature type="transmembrane region" description="Helical" evidence="2">
    <location>
        <begin position="85"/>
        <end position="111"/>
    </location>
</feature>
<dbReference type="RefSeq" id="WP_344679177.1">
    <property type="nucleotide sequence ID" value="NZ_BAAAUX010000011.1"/>
</dbReference>
<feature type="transmembrane region" description="Helical" evidence="2">
    <location>
        <begin position="117"/>
        <end position="141"/>
    </location>
</feature>
<dbReference type="InterPro" id="IPR045275">
    <property type="entry name" value="MscS_archaea/bacteria_type"/>
</dbReference>
<feature type="compositionally biased region" description="Polar residues" evidence="1">
    <location>
        <begin position="243"/>
        <end position="258"/>
    </location>
</feature>
<sequence length="270" mass="27445">MALAQGGLGQSLLAGLQAVIQYIPTLIGALIVLLVGYLVAKVVQKLVEKGLHKVGVDRRMRDTPVGRWIDQAGPGASPSRAMGKVAFWLIFLVGLVSAIGALGIAAITAFMNQVLAYVPNIIAAIAIFVIAGMVAGAVGRLAGRTMTGTTGRIAATVGPVLVMGIAVFMILTQLGIAPAIVQITYTALMGAIALGLALAFGLGGREIAAEMLRAGYNRTQEEQPAGAGREEMASRAAAEDKGWSTTSPGQGTTEAQSTSAGGGPGSRPPA</sequence>
<comment type="caution">
    <text evidence="3">The sequence shown here is derived from an EMBL/GenBank/DDBJ whole genome shotgun (WGS) entry which is preliminary data.</text>
</comment>
<reference evidence="3 4" key="1">
    <citation type="journal article" date="2019" name="Int. J. Syst. Evol. Microbiol.">
        <title>The Global Catalogue of Microorganisms (GCM) 10K type strain sequencing project: providing services to taxonomists for standard genome sequencing and annotation.</title>
        <authorList>
            <consortium name="The Broad Institute Genomics Platform"/>
            <consortium name="The Broad Institute Genome Sequencing Center for Infectious Disease"/>
            <person name="Wu L."/>
            <person name="Ma J."/>
        </authorList>
    </citation>
    <scope>NUCLEOTIDE SEQUENCE [LARGE SCALE GENOMIC DNA]</scope>
    <source>
        <strain evidence="3 4">JCM 9383</strain>
    </source>
</reference>
<organism evidence="3 4">
    <name type="scientific">Saccharopolyspora taberi</name>
    <dbReference type="NCBI Taxonomy" id="60895"/>
    <lineage>
        <taxon>Bacteria</taxon>
        <taxon>Bacillati</taxon>
        <taxon>Actinomycetota</taxon>
        <taxon>Actinomycetes</taxon>
        <taxon>Pseudonocardiales</taxon>
        <taxon>Pseudonocardiaceae</taxon>
        <taxon>Saccharopolyspora</taxon>
    </lineage>
</organism>
<feature type="compositionally biased region" description="Basic and acidic residues" evidence="1">
    <location>
        <begin position="228"/>
        <end position="242"/>
    </location>
</feature>
<dbReference type="Proteomes" id="UP001500979">
    <property type="component" value="Unassembled WGS sequence"/>
</dbReference>
<dbReference type="EMBL" id="BAAAUX010000011">
    <property type="protein sequence ID" value="GAA2785289.1"/>
    <property type="molecule type" value="Genomic_DNA"/>
</dbReference>
<dbReference type="NCBIfam" id="NF033912">
    <property type="entry name" value="msc"/>
    <property type="match status" value="1"/>
</dbReference>
<dbReference type="PANTHER" id="PTHR30221:SF1">
    <property type="entry name" value="SMALL-CONDUCTANCE MECHANOSENSITIVE CHANNEL"/>
    <property type="match status" value="1"/>
</dbReference>
<feature type="transmembrane region" description="Helical" evidence="2">
    <location>
        <begin position="183"/>
        <end position="203"/>
    </location>
</feature>
<keyword evidence="2" id="KW-0812">Transmembrane</keyword>